<dbReference type="EMBL" id="JAYMFH010000017">
    <property type="protein sequence ID" value="MEC4295754.1"/>
    <property type="molecule type" value="Genomic_DNA"/>
</dbReference>
<dbReference type="Gene3D" id="1.20.1630.10">
    <property type="entry name" value="Formate dehydrogenase/DMSO reductase domain"/>
    <property type="match status" value="1"/>
</dbReference>
<keyword evidence="6 7" id="KW-0472">Membrane</keyword>
<keyword evidence="5 7" id="KW-1133">Transmembrane helix</keyword>
<dbReference type="Pfam" id="PF03916">
    <property type="entry name" value="NrfD"/>
    <property type="match status" value="1"/>
</dbReference>
<gene>
    <name evidence="8" type="primary">nrfD</name>
    <name evidence="8" type="ORF">VJ920_10560</name>
</gene>
<organism evidence="8 9">
    <name type="scientific">Adlercreutzia shanghongiae</name>
    <dbReference type="NCBI Taxonomy" id="3111773"/>
    <lineage>
        <taxon>Bacteria</taxon>
        <taxon>Bacillati</taxon>
        <taxon>Actinomycetota</taxon>
        <taxon>Coriobacteriia</taxon>
        <taxon>Eggerthellales</taxon>
        <taxon>Eggerthellaceae</taxon>
        <taxon>Adlercreutzia</taxon>
    </lineage>
</organism>
<evidence type="ECO:0000256" key="6">
    <source>
        <dbReference type="ARBA" id="ARBA00023136"/>
    </source>
</evidence>
<keyword evidence="3" id="KW-1003">Cell membrane</keyword>
<keyword evidence="9" id="KW-1185">Reference proteome</keyword>
<comment type="caution">
    <text evidence="8">The sequence shown here is derived from an EMBL/GenBank/DDBJ whole genome shotgun (WGS) entry which is preliminary data.</text>
</comment>
<feature type="transmembrane region" description="Helical" evidence="7">
    <location>
        <begin position="200"/>
        <end position="225"/>
    </location>
</feature>
<reference evidence="8 9" key="1">
    <citation type="submission" date="2024-01" db="EMBL/GenBank/DDBJ databases">
        <title>novel species in genus Adlercreutzia.</title>
        <authorList>
            <person name="Liu X."/>
        </authorList>
    </citation>
    <scope>NUCLEOTIDE SEQUENCE [LARGE SCALE GENOMIC DNA]</scope>
    <source>
        <strain evidence="8 9">R22</strain>
    </source>
</reference>
<proteinExistence type="inferred from homology"/>
<evidence type="ECO:0000313" key="8">
    <source>
        <dbReference type="EMBL" id="MEC4295754.1"/>
    </source>
</evidence>
<evidence type="ECO:0000256" key="5">
    <source>
        <dbReference type="ARBA" id="ARBA00022989"/>
    </source>
</evidence>
<dbReference type="InterPro" id="IPR005614">
    <property type="entry name" value="NrfD-like"/>
</dbReference>
<comment type="similarity">
    <text evidence="2">Belongs to the NrfD family.</text>
</comment>
<evidence type="ECO:0000256" key="3">
    <source>
        <dbReference type="ARBA" id="ARBA00022475"/>
    </source>
</evidence>
<dbReference type="InterPro" id="IPR052049">
    <property type="entry name" value="Electron_transfer_protein"/>
</dbReference>
<protein>
    <submittedName>
        <fullName evidence="8">NrfD/PsrC family molybdoenzyme membrane anchor subunit</fullName>
    </submittedName>
</protein>
<dbReference type="PANTHER" id="PTHR34856">
    <property type="entry name" value="PROTEIN NRFD"/>
    <property type="match status" value="1"/>
</dbReference>
<dbReference type="Proteomes" id="UP001343724">
    <property type="component" value="Unassembled WGS sequence"/>
</dbReference>
<evidence type="ECO:0000256" key="1">
    <source>
        <dbReference type="ARBA" id="ARBA00004651"/>
    </source>
</evidence>
<comment type="subcellular location">
    <subcellularLocation>
        <location evidence="1">Cell membrane</location>
        <topology evidence="1">Multi-pass membrane protein</topology>
    </subcellularLocation>
</comment>
<evidence type="ECO:0000313" key="9">
    <source>
        <dbReference type="Proteomes" id="UP001343724"/>
    </source>
</evidence>
<feature type="transmembrane region" description="Helical" evidence="7">
    <location>
        <begin position="157"/>
        <end position="179"/>
    </location>
</feature>
<evidence type="ECO:0000256" key="2">
    <source>
        <dbReference type="ARBA" id="ARBA00008929"/>
    </source>
</evidence>
<accession>A0ABU6J119</accession>
<feature type="transmembrane region" description="Helical" evidence="7">
    <location>
        <begin position="237"/>
        <end position="257"/>
    </location>
</feature>
<feature type="transmembrane region" description="Helical" evidence="7">
    <location>
        <begin position="6"/>
        <end position="30"/>
    </location>
</feature>
<feature type="transmembrane region" description="Helical" evidence="7">
    <location>
        <begin position="51"/>
        <end position="70"/>
    </location>
</feature>
<name>A0ABU6J119_9ACTN</name>
<feature type="transmembrane region" description="Helical" evidence="7">
    <location>
        <begin position="123"/>
        <end position="145"/>
    </location>
</feature>
<dbReference type="RefSeq" id="WP_326437365.1">
    <property type="nucleotide sequence ID" value="NZ_JAYMFH010000017.1"/>
</dbReference>
<keyword evidence="4 7" id="KW-0812">Transmembrane</keyword>
<sequence>MLGTFVVLYLLLGGCGAAVLGLAALWSLLFSRTCTRTGAQSRAFALLRARLFLVSFAILVLAALCLLLDLGRPARVLLLFVRPTTSLISLGTFVLAACLVLSAFLAAANMLDSMRVSSRIRKVAEVLSLIPAVVMLVYTGLYMAWMEAVPLWNNPALPWLLAASSLSSGVALIMLIAPFSRDWKLLTGWLDALRRMHQMILVVELVALIAFCILAAMSPFAVVFLADLFDPIALGPWFVVGFIVLGLVLPLAAEFLVKSLRGSAGPKLAEVLCISGGLILRFCLVLAGSHWLG</sequence>
<evidence type="ECO:0000256" key="7">
    <source>
        <dbReference type="SAM" id="Phobius"/>
    </source>
</evidence>
<feature type="transmembrane region" description="Helical" evidence="7">
    <location>
        <begin position="90"/>
        <end position="111"/>
    </location>
</feature>
<dbReference type="PANTHER" id="PTHR34856:SF2">
    <property type="entry name" value="PROTEIN NRFD"/>
    <property type="match status" value="1"/>
</dbReference>
<feature type="transmembrane region" description="Helical" evidence="7">
    <location>
        <begin position="269"/>
        <end position="292"/>
    </location>
</feature>
<evidence type="ECO:0000256" key="4">
    <source>
        <dbReference type="ARBA" id="ARBA00022692"/>
    </source>
</evidence>